<protein>
    <submittedName>
        <fullName evidence="1">Uncharacterized protein</fullName>
    </submittedName>
</protein>
<sequence>MTGREKPKARQAVAKLYTSSVINFAFTQALRLIHTEKRNTIMILICTKGNITK</sequence>
<proteinExistence type="predicted"/>
<gene>
    <name evidence="1" type="ORF">PRUB_a3842</name>
</gene>
<reference evidence="1 2" key="1">
    <citation type="journal article" date="2012" name="J. Bacteriol.">
        <title>Genome sequence of the cycloprodigiosin-producing bacterial strain Pseudoalteromonas rubra ATCC 29570(T).</title>
        <authorList>
            <person name="Xie B.B."/>
            <person name="Shu Y.L."/>
            <person name="Qin Q.L."/>
            <person name="Rong J.C."/>
            <person name="Zhang X.Y."/>
            <person name="Chen X.L."/>
            <person name="Zhou B.C."/>
            <person name="Zhang Y.Z."/>
        </authorList>
    </citation>
    <scope>NUCLEOTIDE SEQUENCE [LARGE SCALE GENOMIC DNA]</scope>
    <source>
        <strain evidence="1 2">DSM 6842</strain>
    </source>
</reference>
<evidence type="ECO:0000313" key="2">
    <source>
        <dbReference type="Proteomes" id="UP000016480"/>
    </source>
</evidence>
<dbReference type="AlphaFoldDB" id="A0A8T0CAA9"/>
<name>A0A8T0CAA9_9GAMM</name>
<organism evidence="1 2">
    <name type="scientific">Pseudoalteromonas rubra</name>
    <dbReference type="NCBI Taxonomy" id="43658"/>
    <lineage>
        <taxon>Bacteria</taxon>
        <taxon>Pseudomonadati</taxon>
        <taxon>Pseudomonadota</taxon>
        <taxon>Gammaproteobacteria</taxon>
        <taxon>Alteromonadales</taxon>
        <taxon>Pseudoalteromonadaceae</taxon>
        <taxon>Pseudoalteromonas</taxon>
    </lineage>
</organism>
<dbReference type="Proteomes" id="UP000016480">
    <property type="component" value="Unassembled WGS sequence"/>
</dbReference>
<dbReference type="EMBL" id="AHCD03000034">
    <property type="protein sequence ID" value="KAF7787001.1"/>
    <property type="molecule type" value="Genomic_DNA"/>
</dbReference>
<evidence type="ECO:0000313" key="1">
    <source>
        <dbReference type="EMBL" id="KAF7787001.1"/>
    </source>
</evidence>
<comment type="caution">
    <text evidence="1">The sequence shown here is derived from an EMBL/GenBank/DDBJ whole genome shotgun (WGS) entry which is preliminary data.</text>
</comment>
<accession>A0A8T0CAA9</accession>